<dbReference type="PROSITE" id="PS50865">
    <property type="entry name" value="ZF_MYND_2"/>
    <property type="match status" value="1"/>
</dbReference>
<keyword evidence="5" id="KW-1133">Transmembrane helix</keyword>
<keyword evidence="5" id="KW-0812">Transmembrane</keyword>
<feature type="transmembrane region" description="Helical" evidence="5">
    <location>
        <begin position="124"/>
        <end position="146"/>
    </location>
</feature>
<proteinExistence type="predicted"/>
<accession>A0ABQ7JFH8</accession>
<dbReference type="Gene3D" id="6.10.140.2220">
    <property type="match status" value="1"/>
</dbReference>
<feature type="domain" description="MYND-type" evidence="6">
    <location>
        <begin position="240"/>
        <end position="310"/>
    </location>
</feature>
<reference evidence="7 8" key="1">
    <citation type="journal article" date="2020" name="bioRxiv">
        <title>Metabolic contributions of an alphaproteobacterial endosymbiont in the apicomplexan Cardiosporidium cionae.</title>
        <authorList>
            <person name="Hunter E.S."/>
            <person name="Paight C.J."/>
            <person name="Lane C.E."/>
        </authorList>
    </citation>
    <scope>NUCLEOTIDE SEQUENCE [LARGE SCALE GENOMIC DNA]</scope>
    <source>
        <strain evidence="7">ESH_2018</strain>
    </source>
</reference>
<organism evidence="7 8">
    <name type="scientific">Cardiosporidium cionae</name>
    <dbReference type="NCBI Taxonomy" id="476202"/>
    <lineage>
        <taxon>Eukaryota</taxon>
        <taxon>Sar</taxon>
        <taxon>Alveolata</taxon>
        <taxon>Apicomplexa</taxon>
        <taxon>Aconoidasida</taxon>
        <taxon>Nephromycida</taxon>
        <taxon>Cardiosporidium</taxon>
    </lineage>
</organism>
<evidence type="ECO:0000256" key="1">
    <source>
        <dbReference type="ARBA" id="ARBA00022723"/>
    </source>
</evidence>
<evidence type="ECO:0000259" key="6">
    <source>
        <dbReference type="PROSITE" id="PS50865"/>
    </source>
</evidence>
<evidence type="ECO:0000256" key="2">
    <source>
        <dbReference type="ARBA" id="ARBA00022771"/>
    </source>
</evidence>
<dbReference type="SUPFAM" id="SSF144232">
    <property type="entry name" value="HIT/MYND zinc finger-like"/>
    <property type="match status" value="1"/>
</dbReference>
<evidence type="ECO:0000256" key="3">
    <source>
        <dbReference type="ARBA" id="ARBA00022833"/>
    </source>
</evidence>
<evidence type="ECO:0000313" key="7">
    <source>
        <dbReference type="EMBL" id="KAF8822770.1"/>
    </source>
</evidence>
<dbReference type="Pfam" id="PF01753">
    <property type="entry name" value="zf-MYND"/>
    <property type="match status" value="1"/>
</dbReference>
<name>A0ABQ7JFH8_9APIC</name>
<dbReference type="EMBL" id="JADAQX010000025">
    <property type="protein sequence ID" value="KAF8822770.1"/>
    <property type="molecule type" value="Genomic_DNA"/>
</dbReference>
<dbReference type="Proteomes" id="UP000823046">
    <property type="component" value="Unassembled WGS sequence"/>
</dbReference>
<dbReference type="InterPro" id="IPR002893">
    <property type="entry name" value="Znf_MYND"/>
</dbReference>
<protein>
    <submittedName>
        <fullName evidence="7">MYND finger domain-containing protein</fullName>
    </submittedName>
</protein>
<keyword evidence="5" id="KW-0472">Membrane</keyword>
<keyword evidence="8" id="KW-1185">Reference proteome</keyword>
<gene>
    <name evidence="7" type="ORF">IE077_002701</name>
</gene>
<evidence type="ECO:0000256" key="5">
    <source>
        <dbReference type="SAM" id="Phobius"/>
    </source>
</evidence>
<comment type="caution">
    <text evidence="7">The sequence shown here is derived from an EMBL/GenBank/DDBJ whole genome shotgun (WGS) entry which is preliminary data.</text>
</comment>
<keyword evidence="2 4" id="KW-0863">Zinc-finger</keyword>
<keyword evidence="1" id="KW-0479">Metal-binding</keyword>
<evidence type="ECO:0000313" key="8">
    <source>
        <dbReference type="Proteomes" id="UP000823046"/>
    </source>
</evidence>
<evidence type="ECO:0000256" key="4">
    <source>
        <dbReference type="PROSITE-ProRule" id="PRU00134"/>
    </source>
</evidence>
<keyword evidence="3" id="KW-0862">Zinc</keyword>
<sequence length="319" mass="36096">MPDINEEVKLLSFTGTEGDFRAVMKSHFQRDILPVKNKEDFKKTLKDGYSSHSFSSDYLDSVVTSIQTYQIIPLSLPSQRNGFEGINCYIDDIGRIKQLEVNSRATRICSTERNIRKIVSAREILFPLKLIALISIRAIIISAILAQYSNLRKLYGNELCIHLDIRGDCFISKTFDNDDIFERRNFSLGEYESMLKIPLPSKNRWSQQETMTKLLQSQGIAESEQSTSVQNPTLSPTLCCSNCGIEDPKAGKDRNSGLENFLHGRLLPLMGAAAQEATAPKLKHCGNCHKVAYCSRACQKSDWKLHRRLCQKPELSKNI</sequence>